<reference evidence="1" key="1">
    <citation type="journal article" date="2020" name="New Phytol.">
        <title>Comparative genomics reveals dynamic genome evolution in host specialist ectomycorrhizal fungi.</title>
        <authorList>
            <person name="Lofgren L.A."/>
            <person name="Nguyen N.H."/>
            <person name="Vilgalys R."/>
            <person name="Ruytinx J."/>
            <person name="Liao H.L."/>
            <person name="Branco S."/>
            <person name="Kuo A."/>
            <person name="LaButti K."/>
            <person name="Lipzen A."/>
            <person name="Andreopoulos W."/>
            <person name="Pangilinan J."/>
            <person name="Riley R."/>
            <person name="Hundley H."/>
            <person name="Na H."/>
            <person name="Barry K."/>
            <person name="Grigoriev I.V."/>
            <person name="Stajich J.E."/>
            <person name="Kennedy P.G."/>
        </authorList>
    </citation>
    <scope>NUCLEOTIDE SEQUENCE</scope>
    <source>
        <strain evidence="1">S12</strain>
    </source>
</reference>
<organism evidence="1 2">
    <name type="scientific">Suillus plorans</name>
    <dbReference type="NCBI Taxonomy" id="116603"/>
    <lineage>
        <taxon>Eukaryota</taxon>
        <taxon>Fungi</taxon>
        <taxon>Dikarya</taxon>
        <taxon>Basidiomycota</taxon>
        <taxon>Agaricomycotina</taxon>
        <taxon>Agaricomycetes</taxon>
        <taxon>Agaricomycetidae</taxon>
        <taxon>Boletales</taxon>
        <taxon>Suillineae</taxon>
        <taxon>Suillaceae</taxon>
        <taxon>Suillus</taxon>
    </lineage>
</organism>
<dbReference type="GeneID" id="64589970"/>
<dbReference type="GO" id="GO:0006310">
    <property type="term" value="P:DNA recombination"/>
    <property type="evidence" value="ECO:0007669"/>
    <property type="project" value="InterPro"/>
</dbReference>
<dbReference type="Gene3D" id="1.10.443.10">
    <property type="entry name" value="Intergrase catalytic core"/>
    <property type="match status" value="1"/>
</dbReference>
<dbReference type="Proteomes" id="UP000719766">
    <property type="component" value="Unassembled WGS sequence"/>
</dbReference>
<protein>
    <submittedName>
        <fullName evidence="1">Uncharacterized protein</fullName>
    </submittedName>
</protein>
<feature type="non-terminal residue" evidence="1">
    <location>
        <position position="1"/>
    </location>
</feature>
<dbReference type="GO" id="GO:0003677">
    <property type="term" value="F:DNA binding"/>
    <property type="evidence" value="ECO:0007669"/>
    <property type="project" value="InterPro"/>
</dbReference>
<dbReference type="OrthoDB" id="5598396at2759"/>
<evidence type="ECO:0000313" key="1">
    <source>
        <dbReference type="EMBL" id="KAG1796755.1"/>
    </source>
</evidence>
<dbReference type="AlphaFoldDB" id="A0A9P7DK16"/>
<dbReference type="InterPro" id="IPR013762">
    <property type="entry name" value="Integrase-like_cat_sf"/>
</dbReference>
<dbReference type="RefSeq" id="XP_041162112.1">
    <property type="nucleotide sequence ID" value="XM_041296206.1"/>
</dbReference>
<dbReference type="EMBL" id="JABBWE010000018">
    <property type="protein sequence ID" value="KAG1796755.1"/>
    <property type="molecule type" value="Genomic_DNA"/>
</dbReference>
<keyword evidence="2" id="KW-1185">Reference proteome</keyword>
<gene>
    <name evidence="1" type="ORF">HD556DRAFT_1192460</name>
</gene>
<proteinExistence type="predicted"/>
<evidence type="ECO:0000313" key="2">
    <source>
        <dbReference type="Proteomes" id="UP000719766"/>
    </source>
</evidence>
<name>A0A9P7DK16_9AGAM</name>
<comment type="caution">
    <text evidence="1">The sequence shown here is derived from an EMBL/GenBank/DDBJ whole genome shotgun (WGS) entry which is preliminary data.</text>
</comment>
<dbReference type="GO" id="GO:0015074">
    <property type="term" value="P:DNA integration"/>
    <property type="evidence" value="ECO:0007669"/>
    <property type="project" value="InterPro"/>
</dbReference>
<feature type="non-terminal residue" evidence="1">
    <location>
        <position position="195"/>
    </location>
</feature>
<sequence length="195" mass="22174">RHSRLVQRTLAGCKRCFSHPVKRKQPLSHNNLHTAFLHYHTSADHDDILFLAQLYFGFKTLQHLGELVWPDAPHIQSYNIVPMCHTVDVEDNCVSYILPVSKTDKFGHGSQVLVQCTSYEDNCMEIFLNYLMSRDTVFPHHLELWLRANSLILTCSWFTTHFQHIFANCGFSGHSIQAGGATALVLVGVSPDIIQ</sequence>
<accession>A0A9P7DK16</accession>